<organism evidence="7 8">
    <name type="scientific">Miscanthus lutarioriparius</name>
    <dbReference type="NCBI Taxonomy" id="422564"/>
    <lineage>
        <taxon>Eukaryota</taxon>
        <taxon>Viridiplantae</taxon>
        <taxon>Streptophyta</taxon>
        <taxon>Embryophyta</taxon>
        <taxon>Tracheophyta</taxon>
        <taxon>Spermatophyta</taxon>
        <taxon>Magnoliopsida</taxon>
        <taxon>Liliopsida</taxon>
        <taxon>Poales</taxon>
        <taxon>Poaceae</taxon>
        <taxon>PACMAD clade</taxon>
        <taxon>Panicoideae</taxon>
        <taxon>Andropogonodae</taxon>
        <taxon>Andropogoneae</taxon>
        <taxon>Saccharinae</taxon>
        <taxon>Miscanthus</taxon>
    </lineage>
</organism>
<name>A0A811RDH9_9POAL</name>
<feature type="domain" description="SWIM-type" evidence="6">
    <location>
        <begin position="60"/>
        <end position="92"/>
    </location>
</feature>
<dbReference type="EMBL" id="CAJGYO010000014">
    <property type="protein sequence ID" value="CAD6267975.1"/>
    <property type="molecule type" value="Genomic_DNA"/>
</dbReference>
<dbReference type="InterPro" id="IPR007527">
    <property type="entry name" value="Znf_SWIM"/>
</dbReference>
<dbReference type="InterPro" id="IPR006564">
    <property type="entry name" value="Znf_PMZ"/>
</dbReference>
<feature type="compositionally biased region" description="Basic residues" evidence="5">
    <location>
        <begin position="189"/>
        <end position="205"/>
    </location>
</feature>
<dbReference type="OrthoDB" id="786266at2759"/>
<dbReference type="Proteomes" id="UP000604825">
    <property type="component" value="Unassembled WGS sequence"/>
</dbReference>
<evidence type="ECO:0000256" key="3">
    <source>
        <dbReference type="ARBA" id="ARBA00022833"/>
    </source>
</evidence>
<protein>
    <recommendedName>
        <fullName evidence="6">SWIM-type domain-containing protein</fullName>
    </recommendedName>
</protein>
<keyword evidence="2 4" id="KW-0863">Zinc-finger</keyword>
<evidence type="ECO:0000256" key="4">
    <source>
        <dbReference type="PROSITE-ProRule" id="PRU00325"/>
    </source>
</evidence>
<evidence type="ECO:0000313" key="7">
    <source>
        <dbReference type="EMBL" id="CAD6267975.1"/>
    </source>
</evidence>
<dbReference type="PANTHER" id="PTHR31973">
    <property type="entry name" value="POLYPROTEIN, PUTATIVE-RELATED"/>
    <property type="match status" value="1"/>
</dbReference>
<keyword evidence="1" id="KW-0479">Metal-binding</keyword>
<evidence type="ECO:0000313" key="8">
    <source>
        <dbReference type="Proteomes" id="UP000604825"/>
    </source>
</evidence>
<dbReference type="AlphaFoldDB" id="A0A811RDH9"/>
<dbReference type="Pfam" id="PF04434">
    <property type="entry name" value="SWIM"/>
    <property type="match status" value="1"/>
</dbReference>
<comment type="caution">
    <text evidence="7">The sequence shown here is derived from an EMBL/GenBank/DDBJ whole genome shotgun (WGS) entry which is preliminary data.</text>
</comment>
<keyword evidence="3" id="KW-0862">Zinc</keyword>
<evidence type="ECO:0000259" key="6">
    <source>
        <dbReference type="PROSITE" id="PS50966"/>
    </source>
</evidence>
<proteinExistence type="predicted"/>
<dbReference type="GO" id="GO:0008270">
    <property type="term" value="F:zinc ion binding"/>
    <property type="evidence" value="ECO:0007669"/>
    <property type="project" value="UniProtKB-KW"/>
</dbReference>
<feature type="region of interest" description="Disordered" evidence="5">
    <location>
        <begin position="183"/>
        <end position="213"/>
    </location>
</feature>
<dbReference type="PROSITE" id="PS50966">
    <property type="entry name" value="ZF_SWIM"/>
    <property type="match status" value="1"/>
</dbReference>
<dbReference type="PANTHER" id="PTHR31973:SF195">
    <property type="entry name" value="MUDR FAMILY TRANSPOSASE"/>
    <property type="match status" value="1"/>
</dbReference>
<dbReference type="SMART" id="SM00575">
    <property type="entry name" value="ZnF_PMZ"/>
    <property type="match status" value="1"/>
</dbReference>
<keyword evidence="8" id="KW-1185">Reference proteome</keyword>
<accession>A0A811RDH9</accession>
<evidence type="ECO:0000256" key="1">
    <source>
        <dbReference type="ARBA" id="ARBA00022723"/>
    </source>
</evidence>
<gene>
    <name evidence="7" type="ORF">NCGR_LOCUS51280</name>
</gene>
<reference evidence="7" key="1">
    <citation type="submission" date="2020-10" db="EMBL/GenBank/DDBJ databases">
        <authorList>
            <person name="Han B."/>
            <person name="Lu T."/>
            <person name="Zhao Q."/>
            <person name="Huang X."/>
            <person name="Zhao Y."/>
        </authorList>
    </citation>
    <scope>NUCLEOTIDE SEQUENCE</scope>
</reference>
<evidence type="ECO:0000256" key="2">
    <source>
        <dbReference type="ARBA" id="ARBA00022771"/>
    </source>
</evidence>
<evidence type="ECO:0000256" key="5">
    <source>
        <dbReference type="SAM" id="MobiDB-lite"/>
    </source>
</evidence>
<sequence>MVLFEKRRKISKALKGFILPAIIHQLNAASKGLNHLKATKGGPNQAEVIVMYNDEVVKRHVVYLDQHECTCREWQVSGKPCPHALAVITTERQPNMEQYVDVAYSVHKFQVAYAGMIPVITDKSQWPVVEKGFKLLPPIGKKRGLGRQRKKRVKGCLERSGKATRQVTCKGCGELGHRRTSWRCPLSGTKKRKRTRKTKTKKGPKKGADKERLNLEAPQPLEMIIPEAESLPNPAPAKKMTPRRKQLATKTKLAMFVSCMRTELAMVVKSISVVLQ</sequence>